<keyword evidence="2" id="KW-1185">Reference proteome</keyword>
<evidence type="ECO:0000313" key="2">
    <source>
        <dbReference type="Proteomes" id="UP000503297"/>
    </source>
</evidence>
<reference evidence="2" key="1">
    <citation type="submission" date="2020-05" db="EMBL/GenBank/DDBJ databases">
        <title>Novel species in genus Nocardioides.</title>
        <authorList>
            <person name="Zhang G."/>
        </authorList>
    </citation>
    <scope>NUCLEOTIDE SEQUENCE [LARGE SCALE GENOMIC DNA]</scope>
    <source>
        <strain evidence="2">zg-1050</strain>
    </source>
</reference>
<dbReference type="Proteomes" id="UP000503297">
    <property type="component" value="Chromosome"/>
</dbReference>
<proteinExistence type="predicted"/>
<sequence>MGSTIHLKRGYGSVHGDRGFAQAVVAVDEAGVIVAACVEEFEATKAGKEGMAPVPNADLTLGKGFAEGFTLFSKLDNDAWYSGMMEQFASATQRWSVSQRAVARSLAGREVGKIEAEGQDQVDAIAGATLADAAQYRALILEVAAHGPVVSKGRFDPARPVSIGCANGIGHGNNAWANAVTVVQDGVIAAASVDEFMFVARDAEGYVPLPNLDGGLGASFAPGQMLVSKSLNSVPYSQLLRERKNATLEWEQSMRAIEASLVGIAVDEPEEFEVDDISGSTLVDAVVYGELVFEAAQAAHPAR</sequence>
<dbReference type="KEGG" id="bwa:HLV38_06265"/>
<dbReference type="EMBL" id="CP053716">
    <property type="protein sequence ID" value="QKF07755.1"/>
    <property type="molecule type" value="Genomic_DNA"/>
</dbReference>
<dbReference type="RefSeq" id="WP_173165151.1">
    <property type="nucleotide sequence ID" value="NZ_CP053716.1"/>
</dbReference>
<evidence type="ECO:0000313" key="1">
    <source>
        <dbReference type="EMBL" id="QKF07755.1"/>
    </source>
</evidence>
<organism evidence="1 2">
    <name type="scientific">Berryella wangjianweii</name>
    <dbReference type="NCBI Taxonomy" id="2734634"/>
    <lineage>
        <taxon>Bacteria</taxon>
        <taxon>Bacillati</taxon>
        <taxon>Actinomycetota</taxon>
        <taxon>Coriobacteriia</taxon>
        <taxon>Eggerthellales</taxon>
        <taxon>Eggerthellaceae</taxon>
        <taxon>Berryella</taxon>
    </lineage>
</organism>
<name>A0A6M8IY18_9ACTN</name>
<protein>
    <submittedName>
        <fullName evidence="1">Uncharacterized protein</fullName>
    </submittedName>
</protein>
<dbReference type="AlphaFoldDB" id="A0A6M8IY18"/>
<gene>
    <name evidence="1" type="ORF">HLV38_06265</name>
</gene>
<accession>A0A6M8IY18</accession>